<organism evidence="2 3">
    <name type="scientific">Kitasatospora nipponensis</name>
    <dbReference type="NCBI Taxonomy" id="258049"/>
    <lineage>
        <taxon>Bacteria</taxon>
        <taxon>Bacillati</taxon>
        <taxon>Actinomycetota</taxon>
        <taxon>Actinomycetes</taxon>
        <taxon>Kitasatosporales</taxon>
        <taxon>Streptomycetaceae</taxon>
        <taxon>Kitasatospora</taxon>
    </lineage>
</organism>
<evidence type="ECO:0008006" key="4">
    <source>
        <dbReference type="Google" id="ProtNLM"/>
    </source>
</evidence>
<proteinExistence type="predicted"/>
<evidence type="ECO:0000313" key="2">
    <source>
        <dbReference type="EMBL" id="GAA1240368.1"/>
    </source>
</evidence>
<reference evidence="2 3" key="1">
    <citation type="journal article" date="2019" name="Int. J. Syst. Evol. Microbiol.">
        <title>The Global Catalogue of Microorganisms (GCM) 10K type strain sequencing project: providing services to taxonomists for standard genome sequencing and annotation.</title>
        <authorList>
            <consortium name="The Broad Institute Genomics Platform"/>
            <consortium name="The Broad Institute Genome Sequencing Center for Infectious Disease"/>
            <person name="Wu L."/>
            <person name="Ma J."/>
        </authorList>
    </citation>
    <scope>NUCLEOTIDE SEQUENCE [LARGE SCALE GENOMIC DNA]</scope>
    <source>
        <strain evidence="2 3">JCM 13004</strain>
    </source>
</reference>
<feature type="compositionally biased region" description="Polar residues" evidence="1">
    <location>
        <begin position="60"/>
        <end position="74"/>
    </location>
</feature>
<name>A0ABN1W8I4_9ACTN</name>
<keyword evidence="3" id="KW-1185">Reference proteome</keyword>
<comment type="caution">
    <text evidence="2">The sequence shown here is derived from an EMBL/GenBank/DDBJ whole genome shotgun (WGS) entry which is preliminary data.</text>
</comment>
<protein>
    <recommendedName>
        <fullName evidence="4">Small secreted domain DUF320</fullName>
    </recommendedName>
</protein>
<sequence>MGYQKRSGRVVAALAGIGLAAVLGVFTAGGVVASGGAAHGKGVVTAGGSIGTGQSGVKEWNNTTSSWEPPKVQS</sequence>
<accession>A0ABN1W8I4</accession>
<gene>
    <name evidence="2" type="ORF">GCM10009665_34030</name>
</gene>
<evidence type="ECO:0000313" key="3">
    <source>
        <dbReference type="Proteomes" id="UP001500037"/>
    </source>
</evidence>
<evidence type="ECO:0000256" key="1">
    <source>
        <dbReference type="SAM" id="MobiDB-lite"/>
    </source>
</evidence>
<dbReference type="EMBL" id="BAAALF010000053">
    <property type="protein sequence ID" value="GAA1240368.1"/>
    <property type="molecule type" value="Genomic_DNA"/>
</dbReference>
<feature type="region of interest" description="Disordered" evidence="1">
    <location>
        <begin position="54"/>
        <end position="74"/>
    </location>
</feature>
<dbReference type="RefSeq" id="WP_344442485.1">
    <property type="nucleotide sequence ID" value="NZ_BAAALF010000053.1"/>
</dbReference>
<dbReference type="Proteomes" id="UP001500037">
    <property type="component" value="Unassembled WGS sequence"/>
</dbReference>